<feature type="region of interest" description="Disordered" evidence="1">
    <location>
        <begin position="1"/>
        <end position="52"/>
    </location>
</feature>
<dbReference type="SUPFAM" id="SSF54695">
    <property type="entry name" value="POZ domain"/>
    <property type="match status" value="1"/>
</dbReference>
<dbReference type="Proteomes" id="UP000614610">
    <property type="component" value="Unassembled WGS sequence"/>
</dbReference>
<evidence type="ECO:0000259" key="2">
    <source>
        <dbReference type="PROSITE" id="PS50097"/>
    </source>
</evidence>
<accession>A0A8H8VCG4</accession>
<dbReference type="PANTHER" id="PTHR47843">
    <property type="entry name" value="BTB DOMAIN-CONTAINING PROTEIN-RELATED"/>
    <property type="match status" value="1"/>
</dbReference>
<sequence length="279" mass="31271">MFSHWTNSAGFPKSKRARGKPPSPKSSPPESDPPIEDKPPKMSDSNTGTEKKSAIDGSVLAHMFKNRDFADVTVFVGATAFHLHRSVLCSSSGFFKTACKTDTFKEGITREIHLPEIEVETFERVIASQYEQGYDIPWSSGHSDLLMFQAADYLQIQSLRQEVLKHLAKVCETKLCELRRDSEEFVMEELLDNFSRMCEIGHKSELELLSDIAKSIACHWDIDVEGLLDTLNDGTYGSMFLAVMLGVHRSSRCESEALKLSFMMVLRGGSKANGYVIFQ</sequence>
<protein>
    <recommendedName>
        <fullName evidence="2">BTB domain-containing protein</fullName>
    </recommendedName>
</protein>
<reference evidence="3" key="1">
    <citation type="submission" date="2019-06" db="EMBL/GenBank/DDBJ databases">
        <authorList>
            <person name="Palmer J.M."/>
        </authorList>
    </citation>
    <scope>NUCLEOTIDE SEQUENCE</scope>
    <source>
        <strain evidence="3">TWF679</strain>
    </source>
</reference>
<feature type="domain" description="BTB" evidence="2">
    <location>
        <begin position="70"/>
        <end position="138"/>
    </location>
</feature>
<evidence type="ECO:0000313" key="3">
    <source>
        <dbReference type="EMBL" id="KAF3213498.1"/>
    </source>
</evidence>
<dbReference type="PROSITE" id="PS50097">
    <property type="entry name" value="BTB"/>
    <property type="match status" value="1"/>
</dbReference>
<comment type="caution">
    <text evidence="3">The sequence shown here is derived from an EMBL/GenBank/DDBJ whole genome shotgun (WGS) entry which is preliminary data.</text>
</comment>
<evidence type="ECO:0000313" key="4">
    <source>
        <dbReference type="Proteomes" id="UP000614610"/>
    </source>
</evidence>
<dbReference type="AlphaFoldDB" id="A0A8H8VCG4"/>
<feature type="compositionally biased region" description="Pro residues" evidence="1">
    <location>
        <begin position="21"/>
        <end position="32"/>
    </location>
</feature>
<dbReference type="CDD" id="cd18186">
    <property type="entry name" value="BTB_POZ_ZBTB_KLHL-like"/>
    <property type="match status" value="1"/>
</dbReference>
<name>A0A8H8VCG4_ORBOL</name>
<dbReference type="Gene3D" id="3.30.710.10">
    <property type="entry name" value="Potassium Channel Kv1.1, Chain A"/>
    <property type="match status" value="1"/>
</dbReference>
<gene>
    <name evidence="3" type="ORF">TWF679_005314</name>
</gene>
<proteinExistence type="predicted"/>
<dbReference type="OrthoDB" id="194443at2759"/>
<evidence type="ECO:0000256" key="1">
    <source>
        <dbReference type="SAM" id="MobiDB-lite"/>
    </source>
</evidence>
<dbReference type="EMBL" id="WIWT01000025">
    <property type="protein sequence ID" value="KAF3213498.1"/>
    <property type="molecule type" value="Genomic_DNA"/>
</dbReference>
<dbReference type="SMART" id="SM00225">
    <property type="entry name" value="BTB"/>
    <property type="match status" value="1"/>
</dbReference>
<dbReference type="InterPro" id="IPR011333">
    <property type="entry name" value="SKP1/BTB/POZ_sf"/>
</dbReference>
<organism evidence="3 4">
    <name type="scientific">Orbilia oligospora</name>
    <name type="common">Nematode-trapping fungus</name>
    <name type="synonym">Arthrobotrys oligospora</name>
    <dbReference type="NCBI Taxonomy" id="2813651"/>
    <lineage>
        <taxon>Eukaryota</taxon>
        <taxon>Fungi</taxon>
        <taxon>Dikarya</taxon>
        <taxon>Ascomycota</taxon>
        <taxon>Pezizomycotina</taxon>
        <taxon>Orbiliomycetes</taxon>
        <taxon>Orbiliales</taxon>
        <taxon>Orbiliaceae</taxon>
        <taxon>Orbilia</taxon>
    </lineage>
</organism>
<dbReference type="Pfam" id="PF00651">
    <property type="entry name" value="BTB"/>
    <property type="match status" value="1"/>
</dbReference>
<dbReference type="InterPro" id="IPR000210">
    <property type="entry name" value="BTB/POZ_dom"/>
</dbReference>